<evidence type="ECO:0008006" key="3">
    <source>
        <dbReference type="Google" id="ProtNLM"/>
    </source>
</evidence>
<organism evidence="1 2">
    <name type="scientific">Microbacterium pumilum</name>
    <dbReference type="NCBI Taxonomy" id="344165"/>
    <lineage>
        <taxon>Bacteria</taxon>
        <taxon>Bacillati</taxon>
        <taxon>Actinomycetota</taxon>
        <taxon>Actinomycetes</taxon>
        <taxon>Micrococcales</taxon>
        <taxon>Microbacteriaceae</taxon>
        <taxon>Microbacterium</taxon>
    </lineage>
</organism>
<proteinExistence type="predicted"/>
<sequence length="162" mass="17774">MFYFPDDIPPCQIGKLMATTPTGHARAYRASDGALELSEFFAPQRTPSTALPDPEPFLRNLTRGVFEVLAGVRDVDQLARWLTEDPYRRLVTRSNLAARARSARGVPAKRPIHAVLSARHSSPADGVVEAVVIVQGPARTRAVAMRLEGMDGRWRATSLAIL</sequence>
<comment type="caution">
    <text evidence="1">The sequence shown here is derived from an EMBL/GenBank/DDBJ whole genome shotgun (WGS) entry which is preliminary data.</text>
</comment>
<keyword evidence="2" id="KW-1185">Reference proteome</keyword>
<reference evidence="1 2" key="1">
    <citation type="journal article" date="2019" name="Int. J. Syst. Evol. Microbiol.">
        <title>The Global Catalogue of Microorganisms (GCM) 10K type strain sequencing project: providing services to taxonomists for standard genome sequencing and annotation.</title>
        <authorList>
            <consortium name="The Broad Institute Genomics Platform"/>
            <consortium name="The Broad Institute Genome Sequencing Center for Infectious Disease"/>
            <person name="Wu L."/>
            <person name="Ma J."/>
        </authorList>
    </citation>
    <scope>NUCLEOTIDE SEQUENCE [LARGE SCALE GENOMIC DNA]</scope>
    <source>
        <strain evidence="1 2">JCM 14902</strain>
    </source>
</reference>
<dbReference type="EMBL" id="BAAAOH010000001">
    <property type="protein sequence ID" value="GAA1985294.1"/>
    <property type="molecule type" value="Genomic_DNA"/>
</dbReference>
<evidence type="ECO:0000313" key="1">
    <source>
        <dbReference type="EMBL" id="GAA1985294.1"/>
    </source>
</evidence>
<protein>
    <recommendedName>
        <fullName evidence="3">3-hydroxyacyl-CoA dehydrogenase</fullName>
    </recommendedName>
</protein>
<dbReference type="InterPro" id="IPR045596">
    <property type="entry name" value="DUF6459"/>
</dbReference>
<evidence type="ECO:0000313" key="2">
    <source>
        <dbReference type="Proteomes" id="UP001500326"/>
    </source>
</evidence>
<accession>A0ABN2SEG7</accession>
<gene>
    <name evidence="1" type="ORF">GCM10009777_19090</name>
</gene>
<name>A0ABN2SEG7_9MICO</name>
<dbReference type="Proteomes" id="UP001500326">
    <property type="component" value="Unassembled WGS sequence"/>
</dbReference>
<dbReference type="Pfam" id="PF20060">
    <property type="entry name" value="DUF6459"/>
    <property type="match status" value="1"/>
</dbReference>